<comment type="caution">
    <text evidence="2">The sequence shown here is derived from an EMBL/GenBank/DDBJ whole genome shotgun (WGS) entry which is preliminary data.</text>
</comment>
<dbReference type="EMBL" id="SMFL01000003">
    <property type="protein sequence ID" value="TDE16777.1"/>
    <property type="molecule type" value="Genomic_DNA"/>
</dbReference>
<keyword evidence="1" id="KW-1133">Transmembrane helix</keyword>
<feature type="transmembrane region" description="Helical" evidence="1">
    <location>
        <begin position="176"/>
        <end position="191"/>
    </location>
</feature>
<proteinExistence type="predicted"/>
<name>A0A4R5DSQ3_9BACT</name>
<dbReference type="Proteomes" id="UP000294850">
    <property type="component" value="Unassembled WGS sequence"/>
</dbReference>
<keyword evidence="1" id="KW-0812">Transmembrane</keyword>
<feature type="transmembrane region" description="Helical" evidence="1">
    <location>
        <begin position="89"/>
        <end position="106"/>
    </location>
</feature>
<reference evidence="2 3" key="1">
    <citation type="submission" date="2019-03" db="EMBL/GenBank/DDBJ databases">
        <title>Dyadobacter AR-3-6 sp. nov., isolated from arctic soil.</title>
        <authorList>
            <person name="Chaudhary D.K."/>
        </authorList>
    </citation>
    <scope>NUCLEOTIDE SEQUENCE [LARGE SCALE GENOMIC DNA]</scope>
    <source>
        <strain evidence="2 3">AR-3-6</strain>
    </source>
</reference>
<accession>A0A4R5DSQ3</accession>
<protein>
    <recommendedName>
        <fullName evidence="4">Glycosyltransferase RgtA/B/C/D-like domain-containing protein</fullName>
    </recommendedName>
</protein>
<dbReference type="Pfam" id="PF19528">
    <property type="entry name" value="DUF6056"/>
    <property type="match status" value="1"/>
</dbReference>
<evidence type="ECO:0000256" key="1">
    <source>
        <dbReference type="SAM" id="Phobius"/>
    </source>
</evidence>
<feature type="transmembrane region" description="Helical" evidence="1">
    <location>
        <begin position="113"/>
        <end position="134"/>
    </location>
</feature>
<feature type="transmembrane region" description="Helical" evidence="1">
    <location>
        <begin position="370"/>
        <end position="389"/>
    </location>
</feature>
<organism evidence="2 3">
    <name type="scientific">Dyadobacter psychrotolerans</name>
    <dbReference type="NCBI Taxonomy" id="2541721"/>
    <lineage>
        <taxon>Bacteria</taxon>
        <taxon>Pseudomonadati</taxon>
        <taxon>Bacteroidota</taxon>
        <taxon>Cytophagia</taxon>
        <taxon>Cytophagales</taxon>
        <taxon>Spirosomataceae</taxon>
        <taxon>Dyadobacter</taxon>
    </lineage>
</organism>
<dbReference type="OrthoDB" id="1081881at2"/>
<evidence type="ECO:0008006" key="4">
    <source>
        <dbReference type="Google" id="ProtNLM"/>
    </source>
</evidence>
<keyword evidence="1" id="KW-0472">Membrane</keyword>
<gene>
    <name evidence="2" type="ORF">E0F88_11185</name>
</gene>
<sequence length="478" mass="54739">MNKFYRKYRILGNWVNILMMVSVLLPLLALSYYNHPSVADDYCYIFNVFSKGWPAAMNQYYTEWTGRYFGILLNHSNPLLFHSVKGFKILPVVLLIALIFALYSLFRHLTPTLSRIAHLGFASVVFYLYILKMASISEAFYWMAAFVTYTVPNIFTLLWIVLVLRWYRQDTQSGKILVGVVSAFLLFAVIGSSETNLLIIVLLVGAWWVYRLLFHRKVDILMIATIAVTAVSCYFYFSSPGNQARIGGNPLGGNVVFSFVASFKKLAILSFDWIFRTPLILFSFAWVVVLSRLSSGARNYFSIPVWYAVLLYVGVLAAQLFPSYYGVGIEPTPRVINCVYFFFLIGWFYVIGVIFHYFKKGSVSGFSFSMLRYGIVYVALLVVTGLSFYRSPNVRLIYTDLLRGKAAAFDKEMNSRYAVIKNSKEAIIYLPPIKAKPFSIFYDDDIKIKSQSNTWNWCLAGYFGKEAIYLKEESIGKE</sequence>
<feature type="transmembrane region" description="Helical" evidence="1">
    <location>
        <begin position="220"/>
        <end position="237"/>
    </location>
</feature>
<evidence type="ECO:0000313" key="3">
    <source>
        <dbReference type="Proteomes" id="UP000294850"/>
    </source>
</evidence>
<evidence type="ECO:0000313" key="2">
    <source>
        <dbReference type="EMBL" id="TDE16777.1"/>
    </source>
</evidence>
<feature type="transmembrane region" description="Helical" evidence="1">
    <location>
        <begin position="12"/>
        <end position="33"/>
    </location>
</feature>
<feature type="transmembrane region" description="Helical" evidence="1">
    <location>
        <begin position="305"/>
        <end position="327"/>
    </location>
</feature>
<feature type="transmembrane region" description="Helical" evidence="1">
    <location>
        <begin position="140"/>
        <end position="164"/>
    </location>
</feature>
<keyword evidence="3" id="KW-1185">Reference proteome</keyword>
<dbReference type="AlphaFoldDB" id="A0A4R5DSQ3"/>
<dbReference type="InterPro" id="IPR045691">
    <property type="entry name" value="DUF6056"/>
</dbReference>
<feature type="transmembrane region" description="Helical" evidence="1">
    <location>
        <begin position="273"/>
        <end position="293"/>
    </location>
</feature>
<feature type="transmembrane region" description="Helical" evidence="1">
    <location>
        <begin position="339"/>
        <end position="358"/>
    </location>
</feature>
<dbReference type="RefSeq" id="WP_131958309.1">
    <property type="nucleotide sequence ID" value="NZ_SMFL01000003.1"/>
</dbReference>